<proteinExistence type="predicted"/>
<dbReference type="PANTHER" id="PTHR21266">
    <property type="entry name" value="IRON-SULFUR DOMAIN CONTAINING PROTEIN"/>
    <property type="match status" value="1"/>
</dbReference>
<evidence type="ECO:0000256" key="1">
    <source>
        <dbReference type="ARBA" id="ARBA00004229"/>
    </source>
</evidence>
<evidence type="ECO:0000256" key="9">
    <source>
        <dbReference type="ARBA" id="ARBA00022989"/>
    </source>
</evidence>
<reference evidence="17" key="1">
    <citation type="submission" date="2021-01" db="EMBL/GenBank/DDBJ databases">
        <authorList>
            <person name="Corre E."/>
            <person name="Pelletier E."/>
            <person name="Niang G."/>
            <person name="Scheremetjew M."/>
            <person name="Finn R."/>
            <person name="Kale V."/>
            <person name="Holt S."/>
            <person name="Cochrane G."/>
            <person name="Meng A."/>
            <person name="Brown T."/>
            <person name="Cohen L."/>
        </authorList>
    </citation>
    <scope>NUCLEOTIDE SEQUENCE</scope>
    <source>
        <strain evidence="17">PLY429</strain>
    </source>
</reference>
<keyword evidence="5 15" id="KW-0812">Transmembrane</keyword>
<protein>
    <recommendedName>
        <fullName evidence="16">Rieske domain-containing protein</fullName>
    </recommendedName>
</protein>
<evidence type="ECO:0000256" key="3">
    <source>
        <dbReference type="ARBA" id="ARBA00022528"/>
    </source>
</evidence>
<dbReference type="GO" id="GO:0051537">
    <property type="term" value="F:2 iron, 2 sulfur cluster binding"/>
    <property type="evidence" value="ECO:0007669"/>
    <property type="project" value="UniProtKB-KW"/>
</dbReference>
<dbReference type="InterPro" id="IPR017941">
    <property type="entry name" value="Rieske_2Fe-2S"/>
</dbReference>
<dbReference type="Gene3D" id="3.90.380.10">
    <property type="entry name" value="Naphthalene 1,2-dioxygenase Alpha Subunit, Chain A, domain 1"/>
    <property type="match status" value="1"/>
</dbReference>
<dbReference type="Gene3D" id="2.102.10.10">
    <property type="entry name" value="Rieske [2Fe-2S] iron-sulphur domain"/>
    <property type="match status" value="1"/>
</dbReference>
<dbReference type="GO" id="GO:0016020">
    <property type="term" value="C:membrane"/>
    <property type="evidence" value="ECO:0007669"/>
    <property type="project" value="UniProtKB-SubCell"/>
</dbReference>
<evidence type="ECO:0000256" key="12">
    <source>
        <dbReference type="ARBA" id="ARBA00023014"/>
    </source>
</evidence>
<evidence type="ECO:0000256" key="10">
    <source>
        <dbReference type="ARBA" id="ARBA00023002"/>
    </source>
</evidence>
<dbReference type="Pfam" id="PF08417">
    <property type="entry name" value="PaO"/>
    <property type="match status" value="1"/>
</dbReference>
<dbReference type="PANTHER" id="PTHR21266:SF32">
    <property type="entry name" value="CHOLESTEROL 7-DESATURASE NVD"/>
    <property type="match status" value="1"/>
</dbReference>
<evidence type="ECO:0000256" key="15">
    <source>
        <dbReference type="SAM" id="Phobius"/>
    </source>
</evidence>
<dbReference type="EMBL" id="HBGG01021399">
    <property type="protein sequence ID" value="CAD9208896.1"/>
    <property type="molecule type" value="Transcribed_RNA"/>
</dbReference>
<evidence type="ECO:0000256" key="8">
    <source>
        <dbReference type="ARBA" id="ARBA00022946"/>
    </source>
</evidence>
<evidence type="ECO:0000256" key="13">
    <source>
        <dbReference type="ARBA" id="ARBA00023136"/>
    </source>
</evidence>
<keyword evidence="10" id="KW-0560">Oxidoreductase</keyword>
<comment type="subcellular location">
    <subcellularLocation>
        <location evidence="2">Membrane</location>
    </subcellularLocation>
    <subcellularLocation>
        <location evidence="1">Plastid</location>
        <location evidence="1">Chloroplast</location>
    </subcellularLocation>
</comment>
<feature type="domain" description="Rieske" evidence="16">
    <location>
        <begin position="103"/>
        <end position="212"/>
    </location>
</feature>
<evidence type="ECO:0000256" key="4">
    <source>
        <dbReference type="ARBA" id="ARBA00022640"/>
    </source>
</evidence>
<keyword evidence="13 15" id="KW-0472">Membrane</keyword>
<sequence>MTTRVVSLPTGTSFWKVNRARVRSRHGRVTRLHSKRPFCLAAGRGVDSPAGGRPSHTAHAMPAGSTPRAVATDVSDWDTRPAPADSVEQGEVEEGSFQWTKHWYPIHALDHLDPTRPHHAMLLGRDLALWRDGSGKWQCFEDFCPHRLAPLSEGRVEADGSLLCAYHGWRFEGSGKCTALPQASKPVSEWKPSQVPCAVSYPTKELAGVVFVWPESGPRAAEEAAATAVRGFPEMLDDELQATGKSTRSSWAVRDLPYGWDFFMENALDPAHVPVSHHNFVGNRYQDPTFFNLDTVRPLTPAEGVAHRTDRPFMQKTGMGTTVLDFQPPCFVRIAAREEEGGPESNICLYATPIKPGYTRAIVCQTIVNGDVKGGKKPANSVFFQNALPKWINHMFGALFVNQDSVFLHHQEKIVEHRLRAKNVKTVDGYDMPTPSDKAVIAFRTWYERMSGGGVPWAPGSPPMPPAERDPEKLYNLWDSHVRHCSICKAALAKTKLWQKAVAVASVLCLFAGIATYSASAAAAVAAGSVAIPSNIASLPLLWHTPPTSSLWAVVAGALLAVVAWQLKRLERAFHVLTFSHADNH</sequence>
<evidence type="ECO:0000256" key="14">
    <source>
        <dbReference type="SAM" id="MobiDB-lite"/>
    </source>
</evidence>
<evidence type="ECO:0000256" key="5">
    <source>
        <dbReference type="ARBA" id="ARBA00022692"/>
    </source>
</evidence>
<dbReference type="Pfam" id="PF00355">
    <property type="entry name" value="Rieske"/>
    <property type="match status" value="1"/>
</dbReference>
<dbReference type="SUPFAM" id="SSF55961">
    <property type="entry name" value="Bet v1-like"/>
    <property type="match status" value="1"/>
</dbReference>
<evidence type="ECO:0000256" key="11">
    <source>
        <dbReference type="ARBA" id="ARBA00023004"/>
    </source>
</evidence>
<dbReference type="InterPro" id="IPR013626">
    <property type="entry name" value="PaO"/>
</dbReference>
<feature type="region of interest" description="Disordered" evidence="14">
    <location>
        <begin position="43"/>
        <end position="91"/>
    </location>
</feature>
<dbReference type="InterPro" id="IPR036922">
    <property type="entry name" value="Rieske_2Fe-2S_sf"/>
</dbReference>
<evidence type="ECO:0000256" key="7">
    <source>
        <dbReference type="ARBA" id="ARBA00022723"/>
    </source>
</evidence>
<keyword evidence="7" id="KW-0479">Metal-binding</keyword>
<evidence type="ECO:0000259" key="16">
    <source>
        <dbReference type="PROSITE" id="PS51296"/>
    </source>
</evidence>
<gene>
    <name evidence="17" type="ORF">TCHU04912_LOCUS11134</name>
</gene>
<dbReference type="SUPFAM" id="SSF50022">
    <property type="entry name" value="ISP domain"/>
    <property type="match status" value="1"/>
</dbReference>
<dbReference type="PROSITE" id="PS51296">
    <property type="entry name" value="RIESKE"/>
    <property type="match status" value="1"/>
</dbReference>
<name>A0A7S1X4A4_9CHLO</name>
<feature type="transmembrane region" description="Helical" evidence="15">
    <location>
        <begin position="497"/>
        <end position="515"/>
    </location>
</feature>
<evidence type="ECO:0000256" key="2">
    <source>
        <dbReference type="ARBA" id="ARBA00004370"/>
    </source>
</evidence>
<feature type="transmembrane region" description="Helical" evidence="15">
    <location>
        <begin position="549"/>
        <end position="567"/>
    </location>
</feature>
<keyword evidence="6" id="KW-0001">2Fe-2S</keyword>
<keyword evidence="8" id="KW-0809">Transit peptide</keyword>
<keyword evidence="11" id="KW-0408">Iron</keyword>
<dbReference type="GO" id="GO:0010277">
    <property type="term" value="F:chlorophyllide a oxygenase activity"/>
    <property type="evidence" value="ECO:0007669"/>
    <property type="project" value="InterPro"/>
</dbReference>
<keyword evidence="12" id="KW-0411">Iron-sulfur</keyword>
<accession>A0A7S1X4A4</accession>
<evidence type="ECO:0000256" key="6">
    <source>
        <dbReference type="ARBA" id="ARBA00022714"/>
    </source>
</evidence>
<evidence type="ECO:0000313" key="17">
    <source>
        <dbReference type="EMBL" id="CAD9208896.1"/>
    </source>
</evidence>
<keyword evidence="3" id="KW-0150">Chloroplast</keyword>
<dbReference type="GO" id="GO:0009507">
    <property type="term" value="C:chloroplast"/>
    <property type="evidence" value="ECO:0007669"/>
    <property type="project" value="UniProtKB-SubCell"/>
</dbReference>
<dbReference type="GO" id="GO:0046872">
    <property type="term" value="F:metal ion binding"/>
    <property type="evidence" value="ECO:0007669"/>
    <property type="project" value="UniProtKB-KW"/>
</dbReference>
<dbReference type="AlphaFoldDB" id="A0A7S1X4A4"/>
<organism evidence="17">
    <name type="scientific">Tetraselmis chuii</name>
    <dbReference type="NCBI Taxonomy" id="63592"/>
    <lineage>
        <taxon>Eukaryota</taxon>
        <taxon>Viridiplantae</taxon>
        <taxon>Chlorophyta</taxon>
        <taxon>core chlorophytes</taxon>
        <taxon>Chlorodendrophyceae</taxon>
        <taxon>Chlorodendrales</taxon>
        <taxon>Chlorodendraceae</taxon>
        <taxon>Tetraselmis</taxon>
    </lineage>
</organism>
<keyword evidence="9 15" id="KW-1133">Transmembrane helix</keyword>
<dbReference type="InterPro" id="IPR050584">
    <property type="entry name" value="Cholesterol_7-desaturase"/>
</dbReference>
<keyword evidence="4" id="KW-0934">Plastid</keyword>